<dbReference type="Pfam" id="PF21478">
    <property type="entry name" value="GcvP2_C"/>
    <property type="match status" value="1"/>
</dbReference>
<dbReference type="EMBL" id="VSSQ01076051">
    <property type="protein sequence ID" value="MPN26506.1"/>
    <property type="molecule type" value="Genomic_DNA"/>
</dbReference>
<dbReference type="GO" id="GO:0005960">
    <property type="term" value="C:glycine cleavage complex"/>
    <property type="evidence" value="ECO:0007669"/>
    <property type="project" value="TreeGrafter"/>
</dbReference>
<dbReference type="AlphaFoldDB" id="A0A645GJU4"/>
<dbReference type="FunFam" id="3.90.1150.10:FF:000007">
    <property type="entry name" value="Glycine dehydrogenase (decarboxylating), mitochondrial"/>
    <property type="match status" value="1"/>
</dbReference>
<dbReference type="GO" id="GO:0016594">
    <property type="term" value="F:glycine binding"/>
    <property type="evidence" value="ECO:0007669"/>
    <property type="project" value="TreeGrafter"/>
</dbReference>
<proteinExistence type="predicted"/>
<keyword evidence="3" id="KW-0560">Oxidoreductase</keyword>
<dbReference type="PANTHER" id="PTHR11773:SF13">
    <property type="entry name" value="GLYCINE DEHYDROGENASE (DECARBOXYLATING)"/>
    <property type="match status" value="1"/>
</dbReference>
<organism evidence="3">
    <name type="scientific">bioreactor metagenome</name>
    <dbReference type="NCBI Taxonomy" id="1076179"/>
    <lineage>
        <taxon>unclassified sequences</taxon>
        <taxon>metagenomes</taxon>
        <taxon>ecological metagenomes</taxon>
    </lineage>
</organism>
<evidence type="ECO:0000313" key="3">
    <source>
        <dbReference type="EMBL" id="MPN26506.1"/>
    </source>
</evidence>
<sequence>MGPIGVKSHLAPFVPGHSVVQIEGMLTRQGAVSAAPFGSASILPISWMYIRMMGAEGLKQASQVAILNANYIASRLKDAFPVLYTGRDGRVAHECILDIRPLKEATGISELDIAKRLIDYGFHAPTMSFPVAGTLMVEPTESESKVELDRFINAMLAIRAEIDRVQSGEWTLEDNPLVNAPHTQNELVAEWNHGYSREVAVFPAGVANKYWPTVKRLDDVYGDRNLFCSCVPMSEYQ</sequence>
<dbReference type="GO" id="GO:0019464">
    <property type="term" value="P:glycine decarboxylation via glycine cleavage system"/>
    <property type="evidence" value="ECO:0007669"/>
    <property type="project" value="TreeGrafter"/>
</dbReference>
<comment type="caution">
    <text evidence="3">The sequence shown here is derived from an EMBL/GenBank/DDBJ whole genome shotgun (WGS) entry which is preliminary data.</text>
</comment>
<feature type="domain" description="Glycine dehydrogenase C-terminal" evidence="2">
    <location>
        <begin position="61"/>
        <end position="182"/>
    </location>
</feature>
<name>A0A645GJU4_9ZZZZ</name>
<evidence type="ECO:0000256" key="1">
    <source>
        <dbReference type="ARBA" id="ARBA00022898"/>
    </source>
</evidence>
<accession>A0A645GJU4</accession>
<dbReference type="PANTHER" id="PTHR11773">
    <property type="entry name" value="GLYCINE DEHYDROGENASE, DECARBOXYLATING"/>
    <property type="match status" value="1"/>
</dbReference>
<dbReference type="GO" id="GO:0004375">
    <property type="term" value="F:glycine dehydrogenase (decarboxylating) activity"/>
    <property type="evidence" value="ECO:0007669"/>
    <property type="project" value="UniProtKB-EC"/>
</dbReference>
<keyword evidence="1" id="KW-0663">Pyridoxal phosphate</keyword>
<dbReference type="InterPro" id="IPR049316">
    <property type="entry name" value="GDC-P_C"/>
</dbReference>
<protein>
    <submittedName>
        <fullName evidence="3">Glycine dehydrogenase (Decarboxylating)</fullName>
        <ecNumber evidence="3">1.4.4.2</ecNumber>
    </submittedName>
</protein>
<dbReference type="InterPro" id="IPR020581">
    <property type="entry name" value="GDC_P"/>
</dbReference>
<dbReference type="GO" id="GO:0030170">
    <property type="term" value="F:pyridoxal phosphate binding"/>
    <property type="evidence" value="ECO:0007669"/>
    <property type="project" value="TreeGrafter"/>
</dbReference>
<reference evidence="3" key="1">
    <citation type="submission" date="2019-08" db="EMBL/GenBank/DDBJ databases">
        <authorList>
            <person name="Kucharzyk K."/>
            <person name="Murdoch R.W."/>
            <person name="Higgins S."/>
            <person name="Loffler F."/>
        </authorList>
    </citation>
    <scope>NUCLEOTIDE SEQUENCE</scope>
</reference>
<dbReference type="InterPro" id="IPR015422">
    <property type="entry name" value="PyrdxlP-dep_Trfase_small"/>
</dbReference>
<dbReference type="GO" id="GO:0005829">
    <property type="term" value="C:cytosol"/>
    <property type="evidence" value="ECO:0007669"/>
    <property type="project" value="TreeGrafter"/>
</dbReference>
<evidence type="ECO:0000259" key="2">
    <source>
        <dbReference type="Pfam" id="PF21478"/>
    </source>
</evidence>
<dbReference type="EC" id="1.4.4.2" evidence="3"/>
<dbReference type="SUPFAM" id="SSF53383">
    <property type="entry name" value="PLP-dependent transferases"/>
    <property type="match status" value="1"/>
</dbReference>
<dbReference type="InterPro" id="IPR015424">
    <property type="entry name" value="PyrdxlP-dep_Trfase"/>
</dbReference>
<gene>
    <name evidence="3" type="primary">gcvP_12</name>
    <name evidence="3" type="ORF">SDC9_173931</name>
</gene>
<dbReference type="Gene3D" id="3.90.1150.10">
    <property type="entry name" value="Aspartate Aminotransferase, domain 1"/>
    <property type="match status" value="1"/>
</dbReference>